<proteinExistence type="predicted"/>
<dbReference type="Proteomes" id="UP000319004">
    <property type="component" value="Chromosome"/>
</dbReference>
<evidence type="ECO:0000313" key="1">
    <source>
        <dbReference type="EMBL" id="QDV40270.1"/>
    </source>
</evidence>
<dbReference type="AlphaFoldDB" id="A0A518HHH4"/>
<dbReference type="KEGG" id="snep:Enr13x_00760"/>
<sequence length="122" mass="14468">MPPPIHWTPFTWVEMEQQVSDENVVLLYCHPTYAVPDDYLLEEFHDLRLLRLHADGSFVARTLKYDDWEGDDIRKVFQHVGHTKYPMAILFRPGVPPIRIDTLPIEQWLDLIRTTHRFGRGE</sequence>
<organism evidence="1 2">
    <name type="scientific">Stieleria neptunia</name>
    <dbReference type="NCBI Taxonomy" id="2527979"/>
    <lineage>
        <taxon>Bacteria</taxon>
        <taxon>Pseudomonadati</taxon>
        <taxon>Planctomycetota</taxon>
        <taxon>Planctomycetia</taxon>
        <taxon>Pirellulales</taxon>
        <taxon>Pirellulaceae</taxon>
        <taxon>Stieleria</taxon>
    </lineage>
</organism>
<reference evidence="1 2" key="1">
    <citation type="submission" date="2019-03" db="EMBL/GenBank/DDBJ databases">
        <title>Deep-cultivation of Planctomycetes and their phenomic and genomic characterization uncovers novel biology.</title>
        <authorList>
            <person name="Wiegand S."/>
            <person name="Jogler M."/>
            <person name="Boedeker C."/>
            <person name="Pinto D."/>
            <person name="Vollmers J."/>
            <person name="Rivas-Marin E."/>
            <person name="Kohn T."/>
            <person name="Peeters S.H."/>
            <person name="Heuer A."/>
            <person name="Rast P."/>
            <person name="Oberbeckmann S."/>
            <person name="Bunk B."/>
            <person name="Jeske O."/>
            <person name="Meyerdierks A."/>
            <person name="Storesund J.E."/>
            <person name="Kallscheuer N."/>
            <person name="Luecker S."/>
            <person name="Lage O.M."/>
            <person name="Pohl T."/>
            <person name="Merkel B.J."/>
            <person name="Hornburger P."/>
            <person name="Mueller R.-W."/>
            <person name="Bruemmer F."/>
            <person name="Labrenz M."/>
            <person name="Spormann A.M."/>
            <person name="Op den Camp H."/>
            <person name="Overmann J."/>
            <person name="Amann R."/>
            <person name="Jetten M.S.M."/>
            <person name="Mascher T."/>
            <person name="Medema M.H."/>
            <person name="Devos D.P."/>
            <person name="Kaster A.-K."/>
            <person name="Ovreas L."/>
            <person name="Rohde M."/>
            <person name="Galperin M.Y."/>
            <person name="Jogler C."/>
        </authorList>
    </citation>
    <scope>NUCLEOTIDE SEQUENCE [LARGE SCALE GENOMIC DNA]</scope>
    <source>
        <strain evidence="1 2">Enr13</strain>
    </source>
</reference>
<evidence type="ECO:0000313" key="2">
    <source>
        <dbReference type="Proteomes" id="UP000319004"/>
    </source>
</evidence>
<name>A0A518HHH4_9BACT</name>
<protein>
    <submittedName>
        <fullName evidence="1">Uncharacterized protein</fullName>
    </submittedName>
</protein>
<accession>A0A518HHH4</accession>
<dbReference type="EMBL" id="CP037423">
    <property type="protein sequence ID" value="QDV40270.1"/>
    <property type="molecule type" value="Genomic_DNA"/>
</dbReference>
<gene>
    <name evidence="1" type="ORF">Enr13x_00760</name>
</gene>
<keyword evidence="2" id="KW-1185">Reference proteome</keyword>